<accession>A0A3B1CUF2</accession>
<dbReference type="EMBL" id="UOGD01000389">
    <property type="protein sequence ID" value="VAX27608.1"/>
    <property type="molecule type" value="Genomic_DNA"/>
</dbReference>
<gene>
    <name evidence="1" type="ORF">MNBD_IGNAVI01-954</name>
</gene>
<organism evidence="1">
    <name type="scientific">hydrothermal vent metagenome</name>
    <dbReference type="NCBI Taxonomy" id="652676"/>
    <lineage>
        <taxon>unclassified sequences</taxon>
        <taxon>metagenomes</taxon>
        <taxon>ecological metagenomes</taxon>
    </lineage>
</organism>
<reference evidence="1" key="1">
    <citation type="submission" date="2018-06" db="EMBL/GenBank/DDBJ databases">
        <authorList>
            <person name="Zhirakovskaya E."/>
        </authorList>
    </citation>
    <scope>NUCLEOTIDE SEQUENCE</scope>
</reference>
<dbReference type="AlphaFoldDB" id="A0A3B1CUF2"/>
<protein>
    <submittedName>
        <fullName evidence="1">Uncharacterized protein</fullName>
    </submittedName>
</protein>
<evidence type="ECO:0000313" key="1">
    <source>
        <dbReference type="EMBL" id="VAX27608.1"/>
    </source>
</evidence>
<name>A0A3B1CUF2_9ZZZZ</name>
<sequence>MKSNMNKILSLITITILSILSFIKCSSSVPQKEIGKVETELVYQNEILLNVKKVYSWINAMPGQKPRFQITGELEILDDSNYNLERLKIVRITILQDKKMIFIFKPNVKEEMLKNKKSVIFSTVRGLLLNAALNEKKPIDIVIEFNDGSTEFKYTISNITIEKAV</sequence>
<proteinExistence type="predicted"/>